<evidence type="ECO:0000313" key="2">
    <source>
        <dbReference type="Proteomes" id="UP001293254"/>
    </source>
</evidence>
<protein>
    <submittedName>
        <fullName evidence="1">Uncharacterized protein</fullName>
    </submittedName>
</protein>
<comment type="caution">
    <text evidence="1">The sequence shown here is derived from an EMBL/GenBank/DDBJ whole genome shotgun (WGS) entry which is preliminary data.</text>
</comment>
<dbReference type="AlphaFoldDB" id="A0AAE1Y1N6"/>
<gene>
    <name evidence="1" type="ORF">Salat_2160300</name>
</gene>
<evidence type="ECO:0000313" key="1">
    <source>
        <dbReference type="EMBL" id="KAK4422093.1"/>
    </source>
</evidence>
<accession>A0AAE1Y1N6</accession>
<reference evidence="1" key="1">
    <citation type="submission" date="2020-06" db="EMBL/GenBank/DDBJ databases">
        <authorList>
            <person name="Li T."/>
            <person name="Hu X."/>
            <person name="Zhang T."/>
            <person name="Song X."/>
            <person name="Zhang H."/>
            <person name="Dai N."/>
            <person name="Sheng W."/>
            <person name="Hou X."/>
            <person name="Wei L."/>
        </authorList>
    </citation>
    <scope>NUCLEOTIDE SEQUENCE</scope>
    <source>
        <strain evidence="1">3651</strain>
        <tissue evidence="1">Leaf</tissue>
    </source>
</reference>
<name>A0AAE1Y1N6_9LAMI</name>
<organism evidence="1 2">
    <name type="scientific">Sesamum alatum</name>
    <dbReference type="NCBI Taxonomy" id="300844"/>
    <lineage>
        <taxon>Eukaryota</taxon>
        <taxon>Viridiplantae</taxon>
        <taxon>Streptophyta</taxon>
        <taxon>Embryophyta</taxon>
        <taxon>Tracheophyta</taxon>
        <taxon>Spermatophyta</taxon>
        <taxon>Magnoliopsida</taxon>
        <taxon>eudicotyledons</taxon>
        <taxon>Gunneridae</taxon>
        <taxon>Pentapetalae</taxon>
        <taxon>asterids</taxon>
        <taxon>lamiids</taxon>
        <taxon>Lamiales</taxon>
        <taxon>Pedaliaceae</taxon>
        <taxon>Sesamum</taxon>
    </lineage>
</organism>
<dbReference type="EMBL" id="JACGWO010000008">
    <property type="protein sequence ID" value="KAK4422093.1"/>
    <property type="molecule type" value="Genomic_DNA"/>
</dbReference>
<keyword evidence="2" id="KW-1185">Reference proteome</keyword>
<dbReference type="Proteomes" id="UP001293254">
    <property type="component" value="Unassembled WGS sequence"/>
</dbReference>
<proteinExistence type="predicted"/>
<sequence length="155" mass="16981">MEPMGQSKKNRPTDYLVHGMGESEADATWERDITLWQFEEKFDEYLAVKEGVALPTRASNSFGGGLMVSAWCGAKIGNQVSRVVNMARKWRGWAGSPHASCGQCADDRGRWPKSVQTVRALAKECADGKWTVCAGSAPCVLLWDAARTGETVVRT</sequence>
<reference evidence="1" key="2">
    <citation type="journal article" date="2024" name="Plant">
        <title>Genomic evolution and insights into agronomic trait innovations of Sesamum species.</title>
        <authorList>
            <person name="Miao H."/>
            <person name="Wang L."/>
            <person name="Qu L."/>
            <person name="Liu H."/>
            <person name="Sun Y."/>
            <person name="Le M."/>
            <person name="Wang Q."/>
            <person name="Wei S."/>
            <person name="Zheng Y."/>
            <person name="Lin W."/>
            <person name="Duan Y."/>
            <person name="Cao H."/>
            <person name="Xiong S."/>
            <person name="Wang X."/>
            <person name="Wei L."/>
            <person name="Li C."/>
            <person name="Ma Q."/>
            <person name="Ju M."/>
            <person name="Zhao R."/>
            <person name="Li G."/>
            <person name="Mu C."/>
            <person name="Tian Q."/>
            <person name="Mei H."/>
            <person name="Zhang T."/>
            <person name="Gao T."/>
            <person name="Zhang H."/>
        </authorList>
    </citation>
    <scope>NUCLEOTIDE SEQUENCE</scope>
    <source>
        <strain evidence="1">3651</strain>
    </source>
</reference>